<name>A0A1M4TCR9_9BACT</name>
<gene>
    <name evidence="2" type="ORF">SAMN05443144_101265</name>
</gene>
<protein>
    <submittedName>
        <fullName evidence="2">Uncharacterized protein</fullName>
    </submittedName>
</protein>
<reference evidence="2 3" key="1">
    <citation type="submission" date="2016-11" db="EMBL/GenBank/DDBJ databases">
        <authorList>
            <person name="Jaros S."/>
            <person name="Januszkiewicz K."/>
            <person name="Wedrychowicz H."/>
        </authorList>
    </citation>
    <scope>NUCLEOTIDE SEQUENCE [LARGE SCALE GENOMIC DNA]</scope>
    <source>
        <strain evidence="2 3">DSM 21986</strain>
    </source>
</reference>
<dbReference type="AlphaFoldDB" id="A0A1M4TCR9"/>
<keyword evidence="1" id="KW-0732">Signal</keyword>
<dbReference type="RefSeq" id="WP_139240139.1">
    <property type="nucleotide sequence ID" value="NZ_FQUS01000001.1"/>
</dbReference>
<accession>A0A1M4TCR9</accession>
<evidence type="ECO:0000256" key="1">
    <source>
        <dbReference type="SAM" id="SignalP"/>
    </source>
</evidence>
<dbReference type="STRING" id="1194090.SAMN05443144_101265"/>
<dbReference type="PROSITE" id="PS51257">
    <property type="entry name" value="PROKAR_LIPOPROTEIN"/>
    <property type="match status" value="1"/>
</dbReference>
<evidence type="ECO:0000313" key="3">
    <source>
        <dbReference type="Proteomes" id="UP000184041"/>
    </source>
</evidence>
<keyword evidence="3" id="KW-1185">Reference proteome</keyword>
<evidence type="ECO:0000313" key="2">
    <source>
        <dbReference type="EMBL" id="SHE42302.1"/>
    </source>
</evidence>
<dbReference type="Proteomes" id="UP000184041">
    <property type="component" value="Unassembled WGS sequence"/>
</dbReference>
<sequence length="174" mass="19715">MKTFQLLPMHTVLLLTLFSALLITACGDNPAGGDDDEHADPHGLELVHNGQVILEYTEGEGVTEHTQRHYLVGEEYLFEVHFLDEKGGHVHDEDLGEEYSLGWDIENNNVLAIEQHEEDGRWSFYLEGLEEGGSKVQFKLMHGDDHGDFQTFPVEHENAIEFHIDAVDTGEHEH</sequence>
<dbReference type="OrthoDB" id="1524818at2"/>
<dbReference type="EMBL" id="FQUS01000001">
    <property type="protein sequence ID" value="SHE42302.1"/>
    <property type="molecule type" value="Genomic_DNA"/>
</dbReference>
<feature type="signal peptide" evidence="1">
    <location>
        <begin position="1"/>
        <end position="25"/>
    </location>
</feature>
<feature type="chain" id="PRO_5013222870" evidence="1">
    <location>
        <begin position="26"/>
        <end position="174"/>
    </location>
</feature>
<organism evidence="2 3">
    <name type="scientific">Fodinibius roseus</name>
    <dbReference type="NCBI Taxonomy" id="1194090"/>
    <lineage>
        <taxon>Bacteria</taxon>
        <taxon>Pseudomonadati</taxon>
        <taxon>Balneolota</taxon>
        <taxon>Balneolia</taxon>
        <taxon>Balneolales</taxon>
        <taxon>Balneolaceae</taxon>
        <taxon>Fodinibius</taxon>
    </lineage>
</organism>
<proteinExistence type="predicted"/>